<dbReference type="InterPro" id="IPR022408">
    <property type="entry name" value="Acyl-CoA-binding_prot_CS"/>
</dbReference>
<dbReference type="Ensembl" id="ENSDCDT00010002867.1">
    <property type="protein sequence ID" value="ENSDCDP00010002757.1"/>
    <property type="gene ID" value="ENSDCDG00010001322.1"/>
</dbReference>
<dbReference type="SUPFAM" id="SSF47027">
    <property type="entry name" value="Acyl-CoA binding protein"/>
    <property type="match status" value="1"/>
</dbReference>
<evidence type="ECO:0000259" key="15">
    <source>
        <dbReference type="PROSITE" id="PS51228"/>
    </source>
</evidence>
<dbReference type="PROSITE" id="PS00880">
    <property type="entry name" value="ACB_1"/>
    <property type="match status" value="1"/>
</dbReference>
<gene>
    <name evidence="16" type="primary">acbd5a</name>
</gene>
<dbReference type="GO" id="GO:0000425">
    <property type="term" value="P:pexophagy"/>
    <property type="evidence" value="ECO:0007669"/>
    <property type="project" value="InterPro"/>
</dbReference>
<evidence type="ECO:0000256" key="1">
    <source>
        <dbReference type="ARBA" id="ARBA00004167"/>
    </source>
</evidence>
<dbReference type="Pfam" id="PF00887">
    <property type="entry name" value="ACBP"/>
    <property type="match status" value="1"/>
</dbReference>
<dbReference type="AlphaFoldDB" id="A0AAY4A109"/>
<keyword evidence="6" id="KW-0072">Autophagy</keyword>
<feature type="region of interest" description="Disordered" evidence="14">
    <location>
        <begin position="375"/>
        <end position="395"/>
    </location>
</feature>
<dbReference type="InterPro" id="IPR000582">
    <property type="entry name" value="Acyl-CoA-binding_protein"/>
</dbReference>
<feature type="coiled-coil region" evidence="13">
    <location>
        <begin position="408"/>
        <end position="435"/>
    </location>
</feature>
<evidence type="ECO:0000256" key="10">
    <source>
        <dbReference type="ARBA" id="ARBA00025481"/>
    </source>
</evidence>
<dbReference type="FunFam" id="1.20.80.10:FF:000010">
    <property type="entry name" value="Acyl-CoA-binding domain-containing protein 5"/>
    <property type="match status" value="1"/>
</dbReference>
<reference evidence="16" key="3">
    <citation type="submission" date="2025-09" db="UniProtKB">
        <authorList>
            <consortium name="Ensembl"/>
        </authorList>
    </citation>
    <scope>IDENTIFICATION</scope>
</reference>
<evidence type="ECO:0000256" key="5">
    <source>
        <dbReference type="ARBA" id="ARBA00022989"/>
    </source>
</evidence>
<dbReference type="PRINTS" id="PR00689">
    <property type="entry name" value="ACOABINDINGP"/>
</dbReference>
<reference evidence="16" key="2">
    <citation type="submission" date="2025-08" db="UniProtKB">
        <authorList>
            <consortium name="Ensembl"/>
        </authorList>
    </citation>
    <scope>IDENTIFICATION</scope>
</reference>
<evidence type="ECO:0000256" key="11">
    <source>
        <dbReference type="PIRNR" id="PIRNR002412"/>
    </source>
</evidence>
<keyword evidence="8 11" id="KW-0446">Lipid-binding</keyword>
<accession>A0AAY4A109</accession>
<dbReference type="Gene3D" id="1.20.80.10">
    <property type="match status" value="1"/>
</dbReference>
<comment type="function">
    <text evidence="10">Acyl-CoA binding protein which acts as the peroxisome receptor for pexophagy but is dispensable for aggrephagy and nonselective autophagy. Binds medium- and long-chain acyl-CoA esters.</text>
</comment>
<dbReference type="GO" id="GO:0000062">
    <property type="term" value="F:fatty-acyl-CoA binding"/>
    <property type="evidence" value="ECO:0007669"/>
    <property type="project" value="InterPro"/>
</dbReference>
<dbReference type="CDD" id="cd00435">
    <property type="entry name" value="ACBP"/>
    <property type="match status" value="1"/>
</dbReference>
<keyword evidence="9" id="KW-0472">Membrane</keyword>
<dbReference type="InterPro" id="IPR014352">
    <property type="entry name" value="FERM/acyl-CoA-bd_prot_sf"/>
</dbReference>
<dbReference type="InterPro" id="IPR035984">
    <property type="entry name" value="Acyl-CoA-binding_sf"/>
</dbReference>
<organism evidence="16 17">
    <name type="scientific">Denticeps clupeoides</name>
    <name type="common">denticle herring</name>
    <dbReference type="NCBI Taxonomy" id="299321"/>
    <lineage>
        <taxon>Eukaryota</taxon>
        <taxon>Metazoa</taxon>
        <taxon>Chordata</taxon>
        <taxon>Craniata</taxon>
        <taxon>Vertebrata</taxon>
        <taxon>Euteleostomi</taxon>
        <taxon>Actinopterygii</taxon>
        <taxon>Neopterygii</taxon>
        <taxon>Teleostei</taxon>
        <taxon>Clupei</taxon>
        <taxon>Clupeiformes</taxon>
        <taxon>Denticipitoidei</taxon>
        <taxon>Denticipitidae</taxon>
        <taxon>Denticeps</taxon>
    </lineage>
</organism>
<evidence type="ECO:0000256" key="4">
    <source>
        <dbReference type="ARBA" id="ARBA00022692"/>
    </source>
</evidence>
<evidence type="ECO:0000256" key="12">
    <source>
        <dbReference type="PIRSR" id="PIRSR002412-1"/>
    </source>
</evidence>
<dbReference type="GO" id="GO:0016020">
    <property type="term" value="C:membrane"/>
    <property type="evidence" value="ECO:0007669"/>
    <property type="project" value="UniProtKB-SubCell"/>
</dbReference>
<dbReference type="InterPro" id="IPR016347">
    <property type="entry name" value="ACBD5"/>
</dbReference>
<feature type="domain" description="ACB" evidence="15">
    <location>
        <begin position="10"/>
        <end position="99"/>
    </location>
</feature>
<proteinExistence type="inferred from homology"/>
<feature type="binding site" evidence="12">
    <location>
        <begin position="41"/>
        <end position="45"/>
    </location>
    <ligand>
        <name>an acyl-CoA</name>
        <dbReference type="ChEBI" id="CHEBI:58342"/>
    </ligand>
</feature>
<evidence type="ECO:0000256" key="3">
    <source>
        <dbReference type="ARBA" id="ARBA00022448"/>
    </source>
</evidence>
<feature type="binding site" evidence="12">
    <location>
        <begin position="21"/>
        <end position="30"/>
    </location>
    <ligand>
        <name>an acyl-CoA</name>
        <dbReference type="ChEBI" id="CHEBI:58342"/>
    </ligand>
</feature>
<protein>
    <recommendedName>
        <fullName evidence="11">Acyl-CoA-binding domain-containing protein 5</fullName>
    </recommendedName>
</protein>
<evidence type="ECO:0000313" key="16">
    <source>
        <dbReference type="Ensembl" id="ENSDCDP00010002757.1"/>
    </source>
</evidence>
<keyword evidence="5" id="KW-1133">Transmembrane helix</keyword>
<evidence type="ECO:0000256" key="14">
    <source>
        <dbReference type="SAM" id="MobiDB-lite"/>
    </source>
</evidence>
<evidence type="ECO:0000256" key="9">
    <source>
        <dbReference type="ARBA" id="ARBA00023136"/>
    </source>
</evidence>
<dbReference type="GeneTree" id="ENSGT00940000156350"/>
<feature type="binding site" evidence="12">
    <location>
        <position position="86"/>
    </location>
    <ligand>
        <name>an acyl-CoA</name>
        <dbReference type="ChEBI" id="CHEBI:58342"/>
    </ligand>
</feature>
<evidence type="ECO:0000256" key="6">
    <source>
        <dbReference type="ARBA" id="ARBA00023006"/>
    </source>
</evidence>
<keyword evidence="3 11" id="KW-0813">Transport</keyword>
<sequence length="512" mass="55511">MMADSSRPVYELRFHAAVKVIQSLPANGSFQPSNEMMLKFYSFYKQATQGPCNIPRPGFWDPVGKVKWDAWNALGDMPQEEAMRSYVDEMKLILESMPVTEEVEELLLVLGPFYEVVEERRKVTQVSDLTSGLGSMMAAPSKAVTKDIIRSLTMNGTLDNYGGKAVTQRNSARETEDVGEEDIVAQDEEKTEEVKKGPQMKKTGPAGRPKEPVPNGIMGHGAGSLANGTHSSELALNGESSEEGAANGSPAEVNGHLEDAANPQHLASDSDSEVYCDSVDQFGLEEVLVSTQSWLLRNETRMKQLVCSYSCLQGPEAGVKHALDLDVRSAASSCGDGPEGVQCGGEDGRTAVPHLPLWAWSRGPCVCVCVTSGSRSVAPGSGGPAPLQGGGGDGERWGSEGPVTDDLNEQIVAALTRLQEDMQSVLERLHTLEALTASQARSLALPPHFPSAPARNAGKKPSWWPFDVSPGTVAFAVAWPFVAQWLIRLYFQRRRRWVETIAGERSRRTDVI</sequence>
<keyword evidence="4" id="KW-0812">Transmembrane</keyword>
<reference evidence="16 17" key="1">
    <citation type="submission" date="2020-06" db="EMBL/GenBank/DDBJ databases">
        <authorList>
            <consortium name="Wellcome Sanger Institute Data Sharing"/>
        </authorList>
    </citation>
    <scope>NUCLEOTIDE SEQUENCE [LARGE SCALE GENOMIC DNA]</scope>
</reference>
<evidence type="ECO:0000256" key="8">
    <source>
        <dbReference type="ARBA" id="ARBA00023121"/>
    </source>
</evidence>
<evidence type="ECO:0000256" key="13">
    <source>
        <dbReference type="SAM" id="Coils"/>
    </source>
</evidence>
<evidence type="ECO:0000313" key="17">
    <source>
        <dbReference type="Proteomes" id="UP000694580"/>
    </source>
</evidence>
<dbReference type="PANTHER" id="PTHR23310">
    <property type="entry name" value="ACYL-COA-BINDING PROTEIN, ACBP"/>
    <property type="match status" value="1"/>
</dbReference>
<keyword evidence="17" id="KW-1185">Reference proteome</keyword>
<dbReference type="PIRSF" id="PIRSF002412">
    <property type="entry name" value="MA_DBI"/>
    <property type="match status" value="1"/>
</dbReference>
<comment type="similarity">
    <text evidence="2">Belongs to the ATG37 family.</text>
</comment>
<feature type="compositionally biased region" description="Gly residues" evidence="14">
    <location>
        <begin position="380"/>
        <end position="392"/>
    </location>
</feature>
<keyword evidence="7 13" id="KW-0175">Coiled coil</keyword>
<dbReference type="GO" id="GO:0006631">
    <property type="term" value="P:fatty acid metabolic process"/>
    <property type="evidence" value="ECO:0007669"/>
    <property type="project" value="TreeGrafter"/>
</dbReference>
<dbReference type="Proteomes" id="UP000694580">
    <property type="component" value="Chromosome 2"/>
</dbReference>
<dbReference type="PANTHER" id="PTHR23310:SF6">
    <property type="entry name" value="ACYL-COA-BINDING DOMAIN-CONTAINING PROTEIN 5"/>
    <property type="match status" value="1"/>
</dbReference>
<feature type="region of interest" description="Disordered" evidence="14">
    <location>
        <begin position="159"/>
        <end position="256"/>
    </location>
</feature>
<name>A0AAY4A109_9TELE</name>
<comment type="subcellular location">
    <subcellularLocation>
        <location evidence="1">Membrane</location>
        <topology evidence="1">Single-pass membrane protein</topology>
    </subcellularLocation>
</comment>
<dbReference type="PROSITE" id="PS51228">
    <property type="entry name" value="ACB_2"/>
    <property type="match status" value="1"/>
</dbReference>
<evidence type="ECO:0000256" key="7">
    <source>
        <dbReference type="ARBA" id="ARBA00023054"/>
    </source>
</evidence>
<dbReference type="GO" id="GO:0005777">
    <property type="term" value="C:peroxisome"/>
    <property type="evidence" value="ECO:0007669"/>
    <property type="project" value="TreeGrafter"/>
</dbReference>
<feature type="compositionally biased region" description="Acidic residues" evidence="14">
    <location>
        <begin position="177"/>
        <end position="191"/>
    </location>
</feature>
<evidence type="ECO:0000256" key="2">
    <source>
        <dbReference type="ARBA" id="ARBA00010310"/>
    </source>
</evidence>
<feature type="binding site" evidence="12">
    <location>
        <position position="67"/>
    </location>
    <ligand>
        <name>an acyl-CoA</name>
        <dbReference type="ChEBI" id="CHEBI:58342"/>
    </ligand>
</feature>